<reference evidence="2" key="2">
    <citation type="submission" date="2023-06" db="EMBL/GenBank/DDBJ databases">
        <authorList>
            <person name="Swenson N.G."/>
            <person name="Wegrzyn J.L."/>
            <person name="Mcevoy S.L."/>
        </authorList>
    </citation>
    <scope>NUCLEOTIDE SEQUENCE</scope>
    <source>
        <strain evidence="2">NS2018</strain>
        <tissue evidence="2">Leaf</tissue>
    </source>
</reference>
<feature type="region of interest" description="Disordered" evidence="1">
    <location>
        <begin position="12"/>
        <end position="39"/>
    </location>
</feature>
<proteinExistence type="predicted"/>
<evidence type="ECO:0000256" key="1">
    <source>
        <dbReference type="SAM" id="MobiDB-lite"/>
    </source>
</evidence>
<comment type="caution">
    <text evidence="2">The sequence shown here is derived from an EMBL/GenBank/DDBJ whole genome shotgun (WGS) entry which is preliminary data.</text>
</comment>
<gene>
    <name evidence="2" type="ORF">LWI29_037087</name>
</gene>
<dbReference type="Proteomes" id="UP001168877">
    <property type="component" value="Unassembled WGS sequence"/>
</dbReference>
<dbReference type="AlphaFoldDB" id="A0AA39TAE8"/>
<organism evidence="2 3">
    <name type="scientific">Acer saccharum</name>
    <name type="common">Sugar maple</name>
    <dbReference type="NCBI Taxonomy" id="4024"/>
    <lineage>
        <taxon>Eukaryota</taxon>
        <taxon>Viridiplantae</taxon>
        <taxon>Streptophyta</taxon>
        <taxon>Embryophyta</taxon>
        <taxon>Tracheophyta</taxon>
        <taxon>Spermatophyta</taxon>
        <taxon>Magnoliopsida</taxon>
        <taxon>eudicotyledons</taxon>
        <taxon>Gunneridae</taxon>
        <taxon>Pentapetalae</taxon>
        <taxon>rosids</taxon>
        <taxon>malvids</taxon>
        <taxon>Sapindales</taxon>
        <taxon>Sapindaceae</taxon>
        <taxon>Hippocastanoideae</taxon>
        <taxon>Acereae</taxon>
        <taxon>Acer</taxon>
    </lineage>
</organism>
<evidence type="ECO:0000313" key="3">
    <source>
        <dbReference type="Proteomes" id="UP001168877"/>
    </source>
</evidence>
<reference evidence="2" key="1">
    <citation type="journal article" date="2022" name="Plant J.">
        <title>Strategies of tolerance reflected in two North American maple genomes.</title>
        <authorList>
            <person name="McEvoy S.L."/>
            <person name="Sezen U.U."/>
            <person name="Trouern-Trend A."/>
            <person name="McMahon S.M."/>
            <person name="Schaberg P.G."/>
            <person name="Yang J."/>
            <person name="Wegrzyn J.L."/>
            <person name="Swenson N.G."/>
        </authorList>
    </citation>
    <scope>NUCLEOTIDE SEQUENCE</scope>
    <source>
        <strain evidence="2">NS2018</strain>
    </source>
</reference>
<name>A0AA39TAE8_ACESA</name>
<protein>
    <submittedName>
        <fullName evidence="2">Uncharacterized protein</fullName>
    </submittedName>
</protein>
<accession>A0AA39TAE8</accession>
<sequence>MVQIGKLVLEKRQGSDLAGAVRDAETSSSSEEDHGGKQFLESCRERGECSKRVDLIGVVVSNGPELSSKPKNVSFRLSSEGPYGLKASEEIEAAIEDGVSLDSLASFEELVRESFEVENQFQPGNVGETGLNKEVEEVVSSDNQATKNDLVKATIEAKVNANATVADSEEELTLNRRKDFVSVMQGSRFRKSNQVKVDSSRGKTIKNSNSQ</sequence>
<keyword evidence="3" id="KW-1185">Reference proteome</keyword>
<evidence type="ECO:0000313" key="2">
    <source>
        <dbReference type="EMBL" id="KAK0602804.1"/>
    </source>
</evidence>
<dbReference type="EMBL" id="JAUESC010000003">
    <property type="protein sequence ID" value="KAK0602804.1"/>
    <property type="molecule type" value="Genomic_DNA"/>
</dbReference>
<feature type="region of interest" description="Disordered" evidence="1">
    <location>
        <begin position="192"/>
        <end position="211"/>
    </location>
</feature>